<accession>A0A9P6X2L3</accession>
<gene>
    <name evidence="2" type="ORF">G6F64_009813</name>
</gene>
<proteinExistence type="predicted"/>
<evidence type="ECO:0000313" key="3">
    <source>
        <dbReference type="Proteomes" id="UP000716291"/>
    </source>
</evidence>
<dbReference type="Proteomes" id="UP000716291">
    <property type="component" value="Unassembled WGS sequence"/>
</dbReference>
<organism evidence="2 3">
    <name type="scientific">Rhizopus oryzae</name>
    <name type="common">Mucormycosis agent</name>
    <name type="synonym">Rhizopus arrhizus var. delemar</name>
    <dbReference type="NCBI Taxonomy" id="64495"/>
    <lineage>
        <taxon>Eukaryota</taxon>
        <taxon>Fungi</taxon>
        <taxon>Fungi incertae sedis</taxon>
        <taxon>Mucoromycota</taxon>
        <taxon>Mucoromycotina</taxon>
        <taxon>Mucoromycetes</taxon>
        <taxon>Mucorales</taxon>
        <taxon>Mucorineae</taxon>
        <taxon>Rhizopodaceae</taxon>
        <taxon>Rhizopus</taxon>
    </lineage>
</organism>
<dbReference type="EMBL" id="JAANQT010001871">
    <property type="protein sequence ID" value="KAG1303748.1"/>
    <property type="molecule type" value="Genomic_DNA"/>
</dbReference>
<comment type="caution">
    <text evidence="2">The sequence shown here is derived from an EMBL/GenBank/DDBJ whole genome shotgun (WGS) entry which is preliminary data.</text>
</comment>
<protein>
    <submittedName>
        <fullName evidence="2">Uncharacterized protein</fullName>
    </submittedName>
</protein>
<evidence type="ECO:0000256" key="1">
    <source>
        <dbReference type="SAM" id="MobiDB-lite"/>
    </source>
</evidence>
<evidence type="ECO:0000313" key="2">
    <source>
        <dbReference type="EMBL" id="KAG1303748.1"/>
    </source>
</evidence>
<keyword evidence="3" id="KW-1185">Reference proteome</keyword>
<feature type="region of interest" description="Disordered" evidence="1">
    <location>
        <begin position="1"/>
        <end position="61"/>
    </location>
</feature>
<dbReference type="AlphaFoldDB" id="A0A9P6X2L3"/>
<reference evidence="2" key="1">
    <citation type="journal article" date="2020" name="Microb. Genom.">
        <title>Genetic diversity of clinical and environmental Mucorales isolates obtained from an investigation of mucormycosis cases among solid organ transplant recipients.</title>
        <authorList>
            <person name="Nguyen M.H."/>
            <person name="Kaul D."/>
            <person name="Muto C."/>
            <person name="Cheng S.J."/>
            <person name="Richter R.A."/>
            <person name="Bruno V.M."/>
            <person name="Liu G."/>
            <person name="Beyhan S."/>
            <person name="Sundermann A.J."/>
            <person name="Mounaud S."/>
            <person name="Pasculle A.W."/>
            <person name="Nierman W.C."/>
            <person name="Driscoll E."/>
            <person name="Cumbie R."/>
            <person name="Clancy C.J."/>
            <person name="Dupont C.L."/>
        </authorList>
    </citation>
    <scope>NUCLEOTIDE SEQUENCE</scope>
    <source>
        <strain evidence="2">GL11</strain>
    </source>
</reference>
<feature type="compositionally biased region" description="Acidic residues" evidence="1">
    <location>
        <begin position="29"/>
        <end position="58"/>
    </location>
</feature>
<feature type="compositionally biased region" description="Low complexity" evidence="1">
    <location>
        <begin position="7"/>
        <end position="19"/>
    </location>
</feature>
<name>A0A9P6X2L3_RHIOR</name>
<sequence length="89" mass="10055">MIDPVASNTGGSTSTNPSPEQTVDKYSDIEIDDIDDSDYVPPEESEGSSDDSQDEEEADKMLIDSQEVENYNMRKITKWFLHNIPERVL</sequence>